<proteinExistence type="inferred from homology"/>
<evidence type="ECO:0000313" key="9">
    <source>
        <dbReference type="Proteomes" id="UP000185003"/>
    </source>
</evidence>
<sequence length="640" mass="73134">MKIKYTWRIIVGAILVLPLLNSCKKYLDVVPDYVATIENAFTMRKEAEKYLFTCYSYLPADGNPSANPGLTSGDELSLIYPFVASALQPPPYHIARGFQNVVDPYANYWDGTQQGKKLFIGLRDCNIFLENINKVPDINNDDRRRWIAEVKFLKAYYHFYLLRHYGPIPLIKENLPLEASNEAVRVYRDPVDSCFEYIVKLMDEAKDDLPVTIINETDELGRITKPICLAIKAKILVTAASPLFNGNADYSSYVDNRGIKLFNTTKDDTKWVKAAEACKEAVELCQEVGLKLYTFIPGALQTPLAPETITQMSVRNAVTEKWNSEIIWANTNSMSNPLQILNIPRGIDPAQAGNTAPRGQMAPPLKIAELFYTKNGVPINEDRTWDYTGRYGLRTAVNTERFNIEEGYTTAALHFDREDRFYANIAFDGGKWYGYGQTDDTKSITLKAKKGQASSQQVNFSYSTTGYWVKKLVHFQNIVGANSTLTIRDYPWPEMRLADLYLLYAEALNEKDGPTPEALRWINLVRTRAAIPSVETAWTTYAKNPAAYQTKDGFRKIIHQERLIELAFEGHRFYDLRRWKEALSVINAPVTGWDLDQATPEAYYRVRPIYTQTFSLKDYFWPIRENNLTVNRNLLQSPGW</sequence>
<evidence type="ECO:0000256" key="3">
    <source>
        <dbReference type="ARBA" id="ARBA00022729"/>
    </source>
</evidence>
<dbReference type="Gene3D" id="1.25.40.390">
    <property type="match status" value="1"/>
</dbReference>
<feature type="domain" description="RagB/SusD" evidence="6">
    <location>
        <begin position="325"/>
        <end position="640"/>
    </location>
</feature>
<keyword evidence="4" id="KW-0472">Membrane</keyword>
<protein>
    <submittedName>
        <fullName evidence="8">Starch-binding associating with outer membrane</fullName>
    </submittedName>
</protein>
<dbReference type="OrthoDB" id="608091at2"/>
<dbReference type="RefSeq" id="WP_074240896.1">
    <property type="nucleotide sequence ID" value="NZ_FSRA01000002.1"/>
</dbReference>
<comment type="subcellular location">
    <subcellularLocation>
        <location evidence="1">Cell outer membrane</location>
    </subcellularLocation>
</comment>
<keyword evidence="5" id="KW-0998">Cell outer membrane</keyword>
<dbReference type="AlphaFoldDB" id="A0A1N6J726"/>
<evidence type="ECO:0000256" key="1">
    <source>
        <dbReference type="ARBA" id="ARBA00004442"/>
    </source>
</evidence>
<reference evidence="8 9" key="1">
    <citation type="submission" date="2016-11" db="EMBL/GenBank/DDBJ databases">
        <authorList>
            <person name="Jaros S."/>
            <person name="Januszkiewicz K."/>
            <person name="Wedrychowicz H."/>
        </authorList>
    </citation>
    <scope>NUCLEOTIDE SEQUENCE [LARGE SCALE GENOMIC DNA]</scope>
    <source>
        <strain evidence="8 9">DSM 24787</strain>
    </source>
</reference>
<dbReference type="SUPFAM" id="SSF48452">
    <property type="entry name" value="TPR-like"/>
    <property type="match status" value="1"/>
</dbReference>
<dbReference type="EMBL" id="FSRA01000002">
    <property type="protein sequence ID" value="SIO39959.1"/>
    <property type="molecule type" value="Genomic_DNA"/>
</dbReference>
<dbReference type="Pfam" id="PF07980">
    <property type="entry name" value="SusD_RagB"/>
    <property type="match status" value="1"/>
</dbReference>
<dbReference type="InterPro" id="IPR012944">
    <property type="entry name" value="SusD_RagB_dom"/>
</dbReference>
<name>A0A1N6J726_9BACT</name>
<evidence type="ECO:0000259" key="6">
    <source>
        <dbReference type="Pfam" id="PF07980"/>
    </source>
</evidence>
<evidence type="ECO:0000259" key="7">
    <source>
        <dbReference type="Pfam" id="PF14322"/>
    </source>
</evidence>
<accession>A0A1N6J726</accession>
<evidence type="ECO:0000256" key="2">
    <source>
        <dbReference type="ARBA" id="ARBA00006275"/>
    </source>
</evidence>
<keyword evidence="3" id="KW-0732">Signal</keyword>
<comment type="similarity">
    <text evidence="2">Belongs to the SusD family.</text>
</comment>
<feature type="domain" description="SusD-like N-terminal" evidence="7">
    <location>
        <begin position="116"/>
        <end position="234"/>
    </location>
</feature>
<gene>
    <name evidence="8" type="ORF">SAMN04488055_3686</name>
</gene>
<evidence type="ECO:0000256" key="4">
    <source>
        <dbReference type="ARBA" id="ARBA00023136"/>
    </source>
</evidence>
<dbReference type="STRING" id="536979.SAMN04488055_3686"/>
<dbReference type="GO" id="GO:0009279">
    <property type="term" value="C:cell outer membrane"/>
    <property type="evidence" value="ECO:0007669"/>
    <property type="project" value="UniProtKB-SubCell"/>
</dbReference>
<dbReference type="Pfam" id="PF14322">
    <property type="entry name" value="SusD-like_3"/>
    <property type="match status" value="1"/>
</dbReference>
<keyword evidence="9" id="KW-1185">Reference proteome</keyword>
<dbReference type="InterPro" id="IPR011990">
    <property type="entry name" value="TPR-like_helical_dom_sf"/>
</dbReference>
<organism evidence="8 9">
    <name type="scientific">Chitinophaga niabensis</name>
    <dbReference type="NCBI Taxonomy" id="536979"/>
    <lineage>
        <taxon>Bacteria</taxon>
        <taxon>Pseudomonadati</taxon>
        <taxon>Bacteroidota</taxon>
        <taxon>Chitinophagia</taxon>
        <taxon>Chitinophagales</taxon>
        <taxon>Chitinophagaceae</taxon>
        <taxon>Chitinophaga</taxon>
    </lineage>
</organism>
<evidence type="ECO:0000313" key="8">
    <source>
        <dbReference type="EMBL" id="SIO39959.1"/>
    </source>
</evidence>
<dbReference type="InterPro" id="IPR033985">
    <property type="entry name" value="SusD-like_N"/>
</dbReference>
<evidence type="ECO:0000256" key="5">
    <source>
        <dbReference type="ARBA" id="ARBA00023237"/>
    </source>
</evidence>
<dbReference type="Proteomes" id="UP000185003">
    <property type="component" value="Unassembled WGS sequence"/>
</dbReference>